<dbReference type="Gene3D" id="2.30.30.380">
    <property type="entry name" value="Zn-finger domain of Sec23/24"/>
    <property type="match status" value="1"/>
</dbReference>
<evidence type="ECO:0000256" key="11">
    <source>
        <dbReference type="ARBA" id="ARBA00022786"/>
    </source>
</evidence>
<dbReference type="CDD" id="cd16633">
    <property type="entry name" value="mRING-HC-C3HC3D_RBR_HOIL1"/>
    <property type="match status" value="1"/>
</dbReference>
<keyword evidence="8" id="KW-0479">Metal-binding</keyword>
<name>A0A2T7NI67_POMCA</name>
<evidence type="ECO:0000259" key="17">
    <source>
        <dbReference type="PROSITE" id="PS50199"/>
    </source>
</evidence>
<feature type="compositionally biased region" description="Polar residues" evidence="14">
    <location>
        <begin position="383"/>
        <end position="396"/>
    </location>
</feature>
<dbReference type="FunFam" id="3.30.40.10:FF:000137">
    <property type="entry name" value="RanBP-type and C3HC4-type zinc finger-containing protein 1"/>
    <property type="match status" value="1"/>
</dbReference>
<keyword evidence="6" id="KW-0597">Phosphoprotein</keyword>
<dbReference type="GO" id="GO:0008270">
    <property type="term" value="F:zinc ion binding"/>
    <property type="evidence" value="ECO:0007669"/>
    <property type="project" value="UniProtKB-KW"/>
</dbReference>
<comment type="similarity">
    <text evidence="3">Belongs to the RBR family.</text>
</comment>
<evidence type="ECO:0000256" key="8">
    <source>
        <dbReference type="ARBA" id="ARBA00022723"/>
    </source>
</evidence>
<dbReference type="Gene3D" id="1.20.120.1750">
    <property type="match status" value="1"/>
</dbReference>
<dbReference type="EMBL" id="PZQS01000012">
    <property type="protein sequence ID" value="PVD20846.1"/>
    <property type="molecule type" value="Genomic_DNA"/>
</dbReference>
<dbReference type="Gene3D" id="3.30.40.10">
    <property type="entry name" value="Zinc/RING finger domain, C3HC4 (zinc finger)"/>
    <property type="match status" value="1"/>
</dbReference>
<dbReference type="PROSITE" id="PS50089">
    <property type="entry name" value="ZF_RING_2"/>
    <property type="match status" value="1"/>
</dbReference>
<comment type="caution">
    <text evidence="19">The sequence shown here is derived from an EMBL/GenBank/DDBJ whole genome shotgun (WGS) entry which is preliminary data.</text>
</comment>
<dbReference type="CDD" id="cd20358">
    <property type="entry name" value="Rcat_RBR_HOIL1"/>
    <property type="match status" value="1"/>
</dbReference>
<feature type="domain" description="RanBP2-type" evidence="17">
    <location>
        <begin position="526"/>
        <end position="557"/>
    </location>
</feature>
<keyword evidence="12" id="KW-0862">Zinc</keyword>
<dbReference type="GO" id="GO:0009893">
    <property type="term" value="P:positive regulation of metabolic process"/>
    <property type="evidence" value="ECO:0007669"/>
    <property type="project" value="UniProtKB-ARBA"/>
</dbReference>
<dbReference type="GO" id="GO:0043161">
    <property type="term" value="P:proteasome-mediated ubiquitin-dependent protein catabolic process"/>
    <property type="evidence" value="ECO:0007669"/>
    <property type="project" value="TreeGrafter"/>
</dbReference>
<dbReference type="GO" id="GO:0061630">
    <property type="term" value="F:ubiquitin protein ligase activity"/>
    <property type="evidence" value="ECO:0007669"/>
    <property type="project" value="UniProtKB-EC"/>
</dbReference>
<dbReference type="InterPro" id="IPR029071">
    <property type="entry name" value="Ubiquitin-like_domsf"/>
</dbReference>
<dbReference type="InterPro" id="IPR013083">
    <property type="entry name" value="Znf_RING/FYVE/PHD"/>
</dbReference>
<keyword evidence="20" id="KW-1185">Reference proteome</keyword>
<dbReference type="SMART" id="SM00547">
    <property type="entry name" value="ZnF_RBZ"/>
    <property type="match status" value="1"/>
</dbReference>
<dbReference type="EC" id="2.3.2.31" evidence="4"/>
<evidence type="ECO:0000259" key="16">
    <source>
        <dbReference type="PROSITE" id="PS50089"/>
    </source>
</evidence>
<feature type="domain" description="Ubiquitin-like" evidence="15">
    <location>
        <begin position="289"/>
        <end position="355"/>
    </location>
</feature>
<dbReference type="OrthoDB" id="261960at2759"/>
<comment type="pathway">
    <text evidence="2">Protein modification; protein ubiquitination.</text>
</comment>
<dbReference type="GO" id="GO:0043130">
    <property type="term" value="F:ubiquitin binding"/>
    <property type="evidence" value="ECO:0007669"/>
    <property type="project" value="TreeGrafter"/>
</dbReference>
<evidence type="ECO:0000256" key="6">
    <source>
        <dbReference type="ARBA" id="ARBA00022553"/>
    </source>
</evidence>
<evidence type="ECO:0000256" key="7">
    <source>
        <dbReference type="ARBA" id="ARBA00022679"/>
    </source>
</evidence>
<organism evidence="19 20">
    <name type="scientific">Pomacea canaliculata</name>
    <name type="common">Golden apple snail</name>
    <dbReference type="NCBI Taxonomy" id="400727"/>
    <lineage>
        <taxon>Eukaryota</taxon>
        <taxon>Metazoa</taxon>
        <taxon>Spiralia</taxon>
        <taxon>Lophotrochozoa</taxon>
        <taxon>Mollusca</taxon>
        <taxon>Gastropoda</taxon>
        <taxon>Caenogastropoda</taxon>
        <taxon>Architaenioglossa</taxon>
        <taxon>Ampullarioidea</taxon>
        <taxon>Ampullariidae</taxon>
        <taxon>Pomacea</taxon>
    </lineage>
</organism>
<keyword evidence="11" id="KW-0833">Ubl conjugation pathway</keyword>
<evidence type="ECO:0000256" key="2">
    <source>
        <dbReference type="ARBA" id="ARBA00004906"/>
    </source>
</evidence>
<comment type="catalytic activity">
    <reaction evidence="1">
        <text>[E2 ubiquitin-conjugating enzyme]-S-ubiquitinyl-L-cysteine + [acceptor protein]-L-lysine = [E2 ubiquitin-conjugating enzyme]-L-cysteine + [acceptor protein]-N(6)-ubiquitinyl-L-lysine.</text>
        <dbReference type="EC" id="2.3.2.31"/>
    </reaction>
</comment>
<feature type="domain" description="RING-type" evidence="18">
    <location>
        <begin position="613"/>
        <end position="841"/>
    </location>
</feature>
<dbReference type="GO" id="GO:0071797">
    <property type="term" value="C:LUBAC complex"/>
    <property type="evidence" value="ECO:0007669"/>
    <property type="project" value="TreeGrafter"/>
</dbReference>
<dbReference type="GO" id="GO:0097039">
    <property type="term" value="P:protein linear polyubiquitination"/>
    <property type="evidence" value="ECO:0007669"/>
    <property type="project" value="TreeGrafter"/>
</dbReference>
<dbReference type="InterPro" id="IPR044066">
    <property type="entry name" value="TRIAD_supradom"/>
</dbReference>
<reference evidence="19 20" key="1">
    <citation type="submission" date="2018-04" db="EMBL/GenBank/DDBJ databases">
        <title>The genome of golden apple snail Pomacea canaliculata provides insight into stress tolerance and invasive adaptation.</title>
        <authorList>
            <person name="Liu C."/>
            <person name="Liu B."/>
            <person name="Ren Y."/>
            <person name="Zhang Y."/>
            <person name="Wang H."/>
            <person name="Li S."/>
            <person name="Jiang F."/>
            <person name="Yin L."/>
            <person name="Zhang G."/>
            <person name="Qian W."/>
            <person name="Fan W."/>
        </authorList>
    </citation>
    <scope>NUCLEOTIDE SEQUENCE [LARGE SCALE GENOMIC DNA]</scope>
    <source>
        <strain evidence="19">SZHN2017</strain>
        <tissue evidence="19">Muscle</tissue>
    </source>
</reference>
<evidence type="ECO:0000313" key="19">
    <source>
        <dbReference type="EMBL" id="PVD20846.1"/>
    </source>
</evidence>
<dbReference type="InterPro" id="IPR001876">
    <property type="entry name" value="Znf_RanBP2"/>
</dbReference>
<keyword evidence="7" id="KW-0808">Transferase</keyword>
<dbReference type="Gene3D" id="3.10.20.90">
    <property type="entry name" value="Phosphatidylinositol 3-kinase Catalytic Subunit, Chain A, domain 1"/>
    <property type="match status" value="1"/>
</dbReference>
<evidence type="ECO:0000256" key="5">
    <source>
        <dbReference type="ARBA" id="ARBA00017887"/>
    </source>
</evidence>
<dbReference type="PANTHER" id="PTHR22770:SF13">
    <property type="entry name" value="RING-TYPE DOMAIN-CONTAINING PROTEIN"/>
    <property type="match status" value="1"/>
</dbReference>
<dbReference type="SMART" id="SM00184">
    <property type="entry name" value="RING"/>
    <property type="match status" value="1"/>
</dbReference>
<dbReference type="UniPathway" id="UPA00143"/>
<dbReference type="Proteomes" id="UP000245119">
    <property type="component" value="Linkage Group LG12"/>
</dbReference>
<dbReference type="InterPro" id="IPR047559">
    <property type="entry name" value="HOIL1_RBR_mRING-HC-C3HC3D"/>
</dbReference>
<dbReference type="InterPro" id="IPR000626">
    <property type="entry name" value="Ubiquitin-like_dom"/>
</dbReference>
<keyword evidence="10 13" id="KW-0863">Zinc-finger</keyword>
<evidence type="ECO:0000256" key="1">
    <source>
        <dbReference type="ARBA" id="ARBA00001798"/>
    </source>
</evidence>
<dbReference type="InterPro" id="IPR047557">
    <property type="entry name" value="Rcat_RBR_HOIL1"/>
</dbReference>
<dbReference type="Pfam" id="PF00641">
    <property type="entry name" value="Zn_ribbon_RanBP"/>
    <property type="match status" value="1"/>
</dbReference>
<dbReference type="PROSITE" id="PS50199">
    <property type="entry name" value="ZF_RANBP2_2"/>
    <property type="match status" value="1"/>
</dbReference>
<dbReference type="InterPro" id="IPR036443">
    <property type="entry name" value="Znf_RanBP2_sf"/>
</dbReference>
<dbReference type="PROSITE" id="PS50053">
    <property type="entry name" value="UBIQUITIN_2"/>
    <property type="match status" value="1"/>
</dbReference>
<accession>A0A2T7NI67</accession>
<dbReference type="InterPro" id="IPR051628">
    <property type="entry name" value="LUBAC_E3_Ligases"/>
</dbReference>
<dbReference type="InterPro" id="IPR047558">
    <property type="entry name" value="BRcat_RBR_HOIL1"/>
</dbReference>
<dbReference type="SUPFAM" id="SSF57850">
    <property type="entry name" value="RING/U-box"/>
    <property type="match status" value="3"/>
</dbReference>
<dbReference type="InterPro" id="IPR017907">
    <property type="entry name" value="Znf_RING_CS"/>
</dbReference>
<evidence type="ECO:0000256" key="9">
    <source>
        <dbReference type="ARBA" id="ARBA00022737"/>
    </source>
</evidence>
<dbReference type="InterPro" id="IPR001841">
    <property type="entry name" value="Znf_RING"/>
</dbReference>
<dbReference type="PROSITE" id="PS01358">
    <property type="entry name" value="ZF_RANBP2_1"/>
    <property type="match status" value="1"/>
</dbReference>
<evidence type="ECO:0000259" key="15">
    <source>
        <dbReference type="PROSITE" id="PS50053"/>
    </source>
</evidence>
<dbReference type="AlphaFoldDB" id="A0A2T7NI67"/>
<evidence type="ECO:0000256" key="4">
    <source>
        <dbReference type="ARBA" id="ARBA00012251"/>
    </source>
</evidence>
<evidence type="ECO:0000313" key="20">
    <source>
        <dbReference type="Proteomes" id="UP000245119"/>
    </source>
</evidence>
<evidence type="ECO:0000256" key="12">
    <source>
        <dbReference type="ARBA" id="ARBA00022833"/>
    </source>
</evidence>
<proteinExistence type="inferred from homology"/>
<dbReference type="PROSITE" id="PS00518">
    <property type="entry name" value="ZF_RING_1"/>
    <property type="match status" value="1"/>
</dbReference>
<dbReference type="SUPFAM" id="SSF54236">
    <property type="entry name" value="Ubiquitin-like"/>
    <property type="match status" value="1"/>
</dbReference>
<dbReference type="SUPFAM" id="SSF90209">
    <property type="entry name" value="Ran binding protein zinc finger-like"/>
    <property type="match status" value="1"/>
</dbReference>
<dbReference type="PROSITE" id="PS51873">
    <property type="entry name" value="TRIAD"/>
    <property type="match status" value="1"/>
</dbReference>
<evidence type="ECO:0000256" key="14">
    <source>
        <dbReference type="SAM" id="MobiDB-lite"/>
    </source>
</evidence>
<dbReference type="CDD" id="cd20345">
    <property type="entry name" value="BRcat_RBR_HOIL1"/>
    <property type="match status" value="1"/>
</dbReference>
<evidence type="ECO:0000259" key="18">
    <source>
        <dbReference type="PROSITE" id="PS51873"/>
    </source>
</evidence>
<keyword evidence="9" id="KW-0677">Repeat</keyword>
<dbReference type="FunFam" id="1.20.120.1750:FF:000026">
    <property type="entry name" value="RANBP2-type and C3HC4-type zinc finger containing 1"/>
    <property type="match status" value="1"/>
</dbReference>
<sequence>MEEKPVLARNRRLRLSMCAGDAELCLKTALLSCQCVVLQPQPSCLDLAPNTRRGKRLSSSESVLGTCDTLLPANTRTLCLNKHENGYTLAVLQKEADKIFLFLPLDGILDGSLIYDNSREYWHEVTIFKQNRPAQHLIFSLKASEESKRFNQRLCEVKKEILAQAKSNNQASLIERSEELLASGRSLVKSISLESNAVVHDPATGSRHMLRPGVAAKAQESLVGPGKLMEQNKMNQDIMPQLSEELAAVIRVGNVRRAQEIAAYMALGHAHLTIINSDSQQQYSLEQEFSVTVHVEDRESALTLRDIKVKPNDTIADLKYMFLGKYGFPAEVQKWIIGKKIRTDTECLSKCDVNSCGHTLYLYLLNARAGNIIGTREEYHPAQQASTTEGQGNSVRNTRDASGDYESMHFPGSNTSGSHQLGVMIQNLGQGHTQLPPAACHPPGHPTATSVDSLPSDFPTMSDITTPSDLTSGPFSGPGFGRVGGAQHAPAASDLPVIPTGLRVHSQRACSAPEILQHNEEEEPTSLGQLGWQCDTCTLINTPTRPGCEACGSARPEDYRVPEGYVMMEEERQRHERELREEELMLQSEILLREKNYQQLLQADSEDLVYNTINFSCPICFEEVEVGQGVVLRECLHQFCRSCLVETVRLTEEAELSCPYTDNNYTCYARLQDREIRALVSHEVYERHLQRSLSIAESNETNSYHCVTTDCPGWCIYEDNVNFFHCPVCRRVNCLTCRAIHHGMDCKQYQEDLKIRAANDVAARQTQEVLKEMLIKGKAMECPQCHVILQKKDGCDWIRCSICKTEICWVTRGRRWGPKGKGDISGGCRCRVDEQKCHPQCNNCH</sequence>
<protein>
    <recommendedName>
        <fullName evidence="5">RanBP-type and C3HC4-type zinc finger-containing protein 1</fullName>
        <ecNumber evidence="4">2.3.2.31</ecNumber>
    </recommendedName>
</protein>
<dbReference type="Pfam" id="PF13639">
    <property type="entry name" value="zf-RING_2"/>
    <property type="match status" value="1"/>
</dbReference>
<feature type="region of interest" description="Disordered" evidence="14">
    <location>
        <begin position="381"/>
        <end position="406"/>
    </location>
</feature>
<feature type="domain" description="RING-type" evidence="16">
    <location>
        <begin position="617"/>
        <end position="659"/>
    </location>
</feature>
<dbReference type="STRING" id="400727.A0A2T7NI67"/>
<dbReference type="PANTHER" id="PTHR22770">
    <property type="entry name" value="UBIQUITIN CONJUGATING ENZYME 7 INTERACTING PROTEIN-RELATED"/>
    <property type="match status" value="1"/>
</dbReference>
<evidence type="ECO:0000256" key="10">
    <source>
        <dbReference type="ARBA" id="ARBA00022771"/>
    </source>
</evidence>
<gene>
    <name evidence="19" type="ORF">C0Q70_19007</name>
</gene>
<evidence type="ECO:0000256" key="3">
    <source>
        <dbReference type="ARBA" id="ARBA00008278"/>
    </source>
</evidence>
<evidence type="ECO:0000256" key="13">
    <source>
        <dbReference type="PROSITE-ProRule" id="PRU00322"/>
    </source>
</evidence>